<dbReference type="RefSeq" id="WP_006520273.1">
    <property type="nucleotide sequence ID" value="NC_021184.1"/>
</dbReference>
<dbReference type="eggNOG" id="ENOG502ZC75">
    <property type="taxonomic scope" value="Bacteria"/>
</dbReference>
<protein>
    <submittedName>
        <fullName evidence="1">Uncharacterized protein</fullName>
    </submittedName>
</protein>
<keyword evidence="2" id="KW-1185">Reference proteome</keyword>
<evidence type="ECO:0000313" key="2">
    <source>
        <dbReference type="Proteomes" id="UP000013520"/>
    </source>
</evidence>
<organism evidence="1 2">
    <name type="scientific">Desulfoscipio gibsoniae DSM 7213</name>
    <dbReference type="NCBI Taxonomy" id="767817"/>
    <lineage>
        <taxon>Bacteria</taxon>
        <taxon>Bacillati</taxon>
        <taxon>Bacillota</taxon>
        <taxon>Clostridia</taxon>
        <taxon>Eubacteriales</taxon>
        <taxon>Desulfallaceae</taxon>
        <taxon>Desulfoscipio</taxon>
    </lineage>
</organism>
<dbReference type="Proteomes" id="UP000013520">
    <property type="component" value="Chromosome"/>
</dbReference>
<dbReference type="OrthoDB" id="9807423at2"/>
<name>R4KMU0_9FIRM</name>
<reference evidence="1 2" key="1">
    <citation type="submission" date="2012-01" db="EMBL/GenBank/DDBJ databases">
        <title>Complete sequence of Desulfotomaculum gibsoniae DSM 7213.</title>
        <authorList>
            <consortium name="US DOE Joint Genome Institute"/>
            <person name="Lucas S."/>
            <person name="Han J."/>
            <person name="Lapidus A."/>
            <person name="Cheng J.-F."/>
            <person name="Goodwin L."/>
            <person name="Pitluck S."/>
            <person name="Peters L."/>
            <person name="Ovchinnikova G."/>
            <person name="Teshima H."/>
            <person name="Detter J.C."/>
            <person name="Han C."/>
            <person name="Tapia R."/>
            <person name="Land M."/>
            <person name="Hauser L."/>
            <person name="Kyrpides N."/>
            <person name="Ivanova N."/>
            <person name="Pagani I."/>
            <person name="Parshina S."/>
            <person name="Plugge C."/>
            <person name="Muyzer G."/>
            <person name="Kuever J."/>
            <person name="Ivanova A."/>
            <person name="Nazina T."/>
            <person name="Klenk H.-P."/>
            <person name="Brambilla E."/>
            <person name="Spring S."/>
            <person name="Stams A.F."/>
            <person name="Woyke T."/>
        </authorList>
    </citation>
    <scope>NUCLEOTIDE SEQUENCE [LARGE SCALE GENOMIC DNA]</scope>
    <source>
        <strain evidence="1 2">DSM 7213</strain>
    </source>
</reference>
<gene>
    <name evidence="1" type="ORF">Desgi_3559</name>
</gene>
<dbReference type="KEGG" id="dgi:Desgi_3559"/>
<dbReference type="STRING" id="767817.Desgi_3559"/>
<evidence type="ECO:0000313" key="1">
    <source>
        <dbReference type="EMBL" id="AGL02882.1"/>
    </source>
</evidence>
<dbReference type="EMBL" id="CP003273">
    <property type="protein sequence ID" value="AGL02882.1"/>
    <property type="molecule type" value="Genomic_DNA"/>
</dbReference>
<proteinExistence type="predicted"/>
<sequence>MNYFEQELRRLFGNDTAISDKRFVGRAFFGRLTDNLRVRVDFVTMGTADHYEALKATIINRNDGQVDALTLRFTDLLGRKAVSNPNFREGISPYIWKYGDKIEWYVYTPTKADYNQISEAINDYLDVYREPRLEQEQSGQTMQGI</sequence>
<accession>R4KMU0</accession>
<dbReference type="AlphaFoldDB" id="R4KMU0"/>
<dbReference type="HOGENOM" id="CLU_1812448_0_0_9"/>